<reference evidence="2 3" key="1">
    <citation type="submission" date="2019-11" db="EMBL/GenBank/DDBJ databases">
        <title>Whole genome sequence of Oryza granulata.</title>
        <authorList>
            <person name="Li W."/>
        </authorList>
    </citation>
    <scope>NUCLEOTIDE SEQUENCE [LARGE SCALE GENOMIC DNA]</scope>
    <source>
        <strain evidence="3">cv. Menghai</strain>
        <tissue evidence="2">Leaf</tissue>
    </source>
</reference>
<proteinExistence type="predicted"/>
<dbReference type="EMBL" id="SPHZ02000004">
    <property type="protein sequence ID" value="KAF0921673.1"/>
    <property type="molecule type" value="Genomic_DNA"/>
</dbReference>
<feature type="region of interest" description="Disordered" evidence="1">
    <location>
        <begin position="1"/>
        <end position="25"/>
    </location>
</feature>
<sequence length="120" mass="13360">MAADTDARQPHSYIRRSKGDQQSSTMMAMDIQGSSQGQWQWPHMTTSTDVYDSVPSNPWAFSVRICLGCKGGELKRKWRYGKVKGDSWTWCVGLTCGSLIFPAVLKQYSDGMTQLVSVGC</sequence>
<evidence type="ECO:0000313" key="3">
    <source>
        <dbReference type="Proteomes" id="UP000479710"/>
    </source>
</evidence>
<keyword evidence="3" id="KW-1185">Reference proteome</keyword>
<comment type="caution">
    <text evidence="2">The sequence shown here is derived from an EMBL/GenBank/DDBJ whole genome shotgun (WGS) entry which is preliminary data.</text>
</comment>
<evidence type="ECO:0000256" key="1">
    <source>
        <dbReference type="SAM" id="MobiDB-lite"/>
    </source>
</evidence>
<protein>
    <submittedName>
        <fullName evidence="2">Uncharacterized protein</fullName>
    </submittedName>
</protein>
<dbReference type="AlphaFoldDB" id="A0A6G1ECL4"/>
<gene>
    <name evidence="2" type="ORF">E2562_013410</name>
</gene>
<dbReference type="Proteomes" id="UP000479710">
    <property type="component" value="Unassembled WGS sequence"/>
</dbReference>
<name>A0A6G1ECL4_9ORYZ</name>
<evidence type="ECO:0000313" key="2">
    <source>
        <dbReference type="EMBL" id="KAF0921673.1"/>
    </source>
</evidence>
<organism evidence="2 3">
    <name type="scientific">Oryza meyeriana var. granulata</name>
    <dbReference type="NCBI Taxonomy" id="110450"/>
    <lineage>
        <taxon>Eukaryota</taxon>
        <taxon>Viridiplantae</taxon>
        <taxon>Streptophyta</taxon>
        <taxon>Embryophyta</taxon>
        <taxon>Tracheophyta</taxon>
        <taxon>Spermatophyta</taxon>
        <taxon>Magnoliopsida</taxon>
        <taxon>Liliopsida</taxon>
        <taxon>Poales</taxon>
        <taxon>Poaceae</taxon>
        <taxon>BOP clade</taxon>
        <taxon>Oryzoideae</taxon>
        <taxon>Oryzeae</taxon>
        <taxon>Oryzinae</taxon>
        <taxon>Oryza</taxon>
        <taxon>Oryza meyeriana</taxon>
    </lineage>
</organism>
<accession>A0A6G1ECL4</accession>